<proteinExistence type="predicted"/>
<accession>F8B209</accession>
<dbReference type="HOGENOM" id="CLU_3025666_0_0_11"/>
<gene>
    <name evidence="1" type="ordered locus">FsymDg_1409</name>
</gene>
<sequence length="55" mass="5580">MTAHVDNPAPPGNLVCVGRCAGRALSPRVGSLRENAVRPRGIVRHGVVRPGGAAG</sequence>
<dbReference type="STRING" id="656024.FsymDg_1409"/>
<name>F8B209_9ACTN</name>
<keyword evidence="2" id="KW-1185">Reference proteome</keyword>
<protein>
    <submittedName>
        <fullName evidence="1">Uncharacterized protein</fullName>
    </submittedName>
</protein>
<organism evidence="1 2">
    <name type="scientific">Candidatus Protofrankia datiscae</name>
    <dbReference type="NCBI Taxonomy" id="2716812"/>
    <lineage>
        <taxon>Bacteria</taxon>
        <taxon>Bacillati</taxon>
        <taxon>Actinomycetota</taxon>
        <taxon>Actinomycetes</taxon>
        <taxon>Frankiales</taxon>
        <taxon>Frankiaceae</taxon>
        <taxon>Protofrankia</taxon>
    </lineage>
</organism>
<dbReference type="Proteomes" id="UP000001549">
    <property type="component" value="Chromosome"/>
</dbReference>
<reference evidence="1 2" key="1">
    <citation type="submission" date="2011-05" db="EMBL/GenBank/DDBJ databases">
        <title>Complete sequence of chromosome of Frankia symbiont of Datisca glomerata.</title>
        <authorList>
            <consortium name="US DOE Joint Genome Institute"/>
            <person name="Lucas S."/>
            <person name="Han J."/>
            <person name="Lapidus A."/>
            <person name="Cheng J.-F."/>
            <person name="Goodwin L."/>
            <person name="Pitluck S."/>
            <person name="Peters L."/>
            <person name="Mikhailova N."/>
            <person name="Chertkov O."/>
            <person name="Teshima H."/>
            <person name="Han C."/>
            <person name="Tapia R."/>
            <person name="Land M."/>
            <person name="Hauser L."/>
            <person name="Kyrpides N."/>
            <person name="Ivanova N."/>
            <person name="Pagani I."/>
            <person name="Berry A."/>
            <person name="Pawlowski K."/>
            <person name="Persson T."/>
            <person name="Vanden Heuvel B."/>
            <person name="Benson D."/>
            <person name="Woyke T."/>
        </authorList>
    </citation>
    <scope>NUCLEOTIDE SEQUENCE [LARGE SCALE GENOMIC DNA]</scope>
    <source>
        <strain evidence="2">4085684</strain>
    </source>
</reference>
<dbReference type="KEGG" id="fsy:FsymDg_1409"/>
<dbReference type="EMBL" id="CP002801">
    <property type="protein sequence ID" value="AEH08878.1"/>
    <property type="molecule type" value="Genomic_DNA"/>
</dbReference>
<evidence type="ECO:0000313" key="1">
    <source>
        <dbReference type="EMBL" id="AEH08878.1"/>
    </source>
</evidence>
<dbReference type="AlphaFoldDB" id="F8B209"/>
<evidence type="ECO:0000313" key="2">
    <source>
        <dbReference type="Proteomes" id="UP000001549"/>
    </source>
</evidence>